<evidence type="ECO:0008006" key="3">
    <source>
        <dbReference type="Google" id="ProtNLM"/>
    </source>
</evidence>
<comment type="caution">
    <text evidence="1">The sequence shown here is derived from an EMBL/GenBank/DDBJ whole genome shotgun (WGS) entry which is preliminary data.</text>
</comment>
<sequence>CLYKFKGKIVDILNKDEPWYLSSKKCSKTVKVLEYIISCNNCNSDNVEYEMTLEYCLRLEVCDGEQRARVILFEAAKYLVGCSMQDYIESTSVSFERKCAHHAAEKTGPQKWLMQ</sequence>
<feature type="non-terminal residue" evidence="1">
    <location>
        <position position="115"/>
    </location>
</feature>
<evidence type="ECO:0000313" key="1">
    <source>
        <dbReference type="EMBL" id="KAG5610745.1"/>
    </source>
</evidence>
<dbReference type="InterPro" id="IPR012340">
    <property type="entry name" value="NA-bd_OB-fold"/>
</dbReference>
<dbReference type="Proteomes" id="UP000824120">
    <property type="component" value="Chromosome 4"/>
</dbReference>
<keyword evidence="2" id="KW-1185">Reference proteome</keyword>
<dbReference type="OrthoDB" id="1304083at2759"/>
<protein>
    <recommendedName>
        <fullName evidence="3">Replication factor A C-terminal domain-containing protein</fullName>
    </recommendedName>
</protein>
<evidence type="ECO:0000313" key="2">
    <source>
        <dbReference type="Proteomes" id="UP000824120"/>
    </source>
</evidence>
<accession>A0A9J5ZD04</accession>
<dbReference type="Gene3D" id="2.40.50.140">
    <property type="entry name" value="Nucleic acid-binding proteins"/>
    <property type="match status" value="1"/>
</dbReference>
<reference evidence="1 2" key="1">
    <citation type="submission" date="2020-09" db="EMBL/GenBank/DDBJ databases">
        <title>De no assembly of potato wild relative species, Solanum commersonii.</title>
        <authorList>
            <person name="Cho K."/>
        </authorList>
    </citation>
    <scope>NUCLEOTIDE SEQUENCE [LARGE SCALE GENOMIC DNA]</scope>
    <source>
        <strain evidence="1">LZ3.2</strain>
        <tissue evidence="1">Leaf</tissue>
    </source>
</reference>
<name>A0A9J5ZD04_SOLCO</name>
<dbReference type="AlphaFoldDB" id="A0A9J5ZD04"/>
<dbReference type="EMBL" id="JACXVP010000004">
    <property type="protein sequence ID" value="KAG5610745.1"/>
    <property type="molecule type" value="Genomic_DNA"/>
</dbReference>
<proteinExistence type="predicted"/>
<gene>
    <name evidence="1" type="ORF">H5410_022026</name>
</gene>
<organism evidence="1 2">
    <name type="scientific">Solanum commersonii</name>
    <name type="common">Commerson's wild potato</name>
    <name type="synonym">Commerson's nightshade</name>
    <dbReference type="NCBI Taxonomy" id="4109"/>
    <lineage>
        <taxon>Eukaryota</taxon>
        <taxon>Viridiplantae</taxon>
        <taxon>Streptophyta</taxon>
        <taxon>Embryophyta</taxon>
        <taxon>Tracheophyta</taxon>
        <taxon>Spermatophyta</taxon>
        <taxon>Magnoliopsida</taxon>
        <taxon>eudicotyledons</taxon>
        <taxon>Gunneridae</taxon>
        <taxon>Pentapetalae</taxon>
        <taxon>asterids</taxon>
        <taxon>lamiids</taxon>
        <taxon>Solanales</taxon>
        <taxon>Solanaceae</taxon>
        <taxon>Solanoideae</taxon>
        <taxon>Solaneae</taxon>
        <taxon>Solanum</taxon>
    </lineage>
</organism>